<reference evidence="12 13" key="1">
    <citation type="journal article" date="2010" name="Stand. Genomic Sci.">
        <title>Complete genome sequence of Segniliparus rotundus type strain (CDC 1076).</title>
        <authorList>
            <person name="Sikorski J."/>
            <person name="Lapidus A."/>
            <person name="Copeland A."/>
            <person name="Misra M."/>
            <person name="Glavina Del Rio T."/>
            <person name="Nolan M."/>
            <person name="Lucas S."/>
            <person name="Chen F."/>
            <person name="Tice H."/>
            <person name="Cheng J.F."/>
            <person name="Jando M."/>
            <person name="Schneider S."/>
            <person name="Bruce D."/>
            <person name="Goodwin L."/>
            <person name="Pitluck S."/>
            <person name="Liolios K."/>
            <person name="Mikhailova N."/>
            <person name="Pati A."/>
            <person name="Ivanova N."/>
            <person name="Mavromatis K."/>
            <person name="Chen A."/>
            <person name="Palaniappan K."/>
            <person name="Chertkov O."/>
            <person name="Land M."/>
            <person name="Hauser L."/>
            <person name="Chang Y.J."/>
            <person name="Jeffries C.D."/>
            <person name="Brettin T."/>
            <person name="Detter J.C."/>
            <person name="Han C."/>
            <person name="Rohde M."/>
            <person name="Goker M."/>
            <person name="Bristow J."/>
            <person name="Eisen J.A."/>
            <person name="Markowitz V."/>
            <person name="Hugenholtz P."/>
            <person name="Kyrpides N.C."/>
            <person name="Klenk H.P."/>
        </authorList>
    </citation>
    <scope>NUCLEOTIDE SEQUENCE [LARGE SCALE GENOMIC DNA]</scope>
    <source>
        <strain evidence="13">ATCC BAA-972 / CDC 1076 / CIP 108378 / DSM 44985 / JCM 13578</strain>
    </source>
</reference>
<dbReference type="RefSeq" id="WP_013137992.1">
    <property type="nucleotide sequence ID" value="NC_014168.1"/>
</dbReference>
<dbReference type="EC" id="2.4.2.18" evidence="9"/>
<dbReference type="PANTHER" id="PTHR43285">
    <property type="entry name" value="ANTHRANILATE PHOSPHORIBOSYLTRANSFERASE"/>
    <property type="match status" value="1"/>
</dbReference>
<evidence type="ECO:0000256" key="6">
    <source>
        <dbReference type="ARBA" id="ARBA00023141"/>
    </source>
</evidence>
<dbReference type="KEGG" id="srt:Srot_1063"/>
<feature type="binding site" evidence="9">
    <location>
        <begin position="91"/>
        <end position="92"/>
    </location>
    <ligand>
        <name>5-phospho-alpha-D-ribose 1-diphosphate</name>
        <dbReference type="ChEBI" id="CHEBI:58017"/>
    </ligand>
</feature>
<dbReference type="EMBL" id="CP001958">
    <property type="protein sequence ID" value="ADG97536.1"/>
    <property type="molecule type" value="Genomic_DNA"/>
</dbReference>
<accession>D6ZF12</accession>
<comment type="pathway">
    <text evidence="1 9">Amino-acid biosynthesis; L-tryptophan biosynthesis; L-tryptophan from chorismate: step 2/5.</text>
</comment>
<keyword evidence="9" id="KW-0479">Metal-binding</keyword>
<feature type="domain" description="Glycosyl transferase family 3 N-terminal" evidence="11">
    <location>
        <begin position="13"/>
        <end position="73"/>
    </location>
</feature>
<evidence type="ECO:0000256" key="5">
    <source>
        <dbReference type="ARBA" id="ARBA00022822"/>
    </source>
</evidence>
<keyword evidence="6 9" id="KW-0057">Aromatic amino acid biosynthesis</keyword>
<feature type="binding site" evidence="9">
    <location>
        <position position="88"/>
    </location>
    <ligand>
        <name>anthranilate</name>
        <dbReference type="ChEBI" id="CHEBI:16567"/>
        <label>1</label>
    </ligand>
</feature>
<feature type="binding site" evidence="9">
    <location>
        <position position="232"/>
    </location>
    <ligand>
        <name>Mg(2+)</name>
        <dbReference type="ChEBI" id="CHEBI:18420"/>
        <label>2</label>
    </ligand>
</feature>
<dbReference type="GO" id="GO:0005829">
    <property type="term" value="C:cytosol"/>
    <property type="evidence" value="ECO:0007669"/>
    <property type="project" value="TreeGrafter"/>
</dbReference>
<proteinExistence type="inferred from homology"/>
<dbReference type="GO" id="GO:0000162">
    <property type="term" value="P:L-tryptophan biosynthetic process"/>
    <property type="evidence" value="ECO:0007669"/>
    <property type="project" value="UniProtKB-UniRule"/>
</dbReference>
<feature type="binding site" evidence="9">
    <location>
        <position position="96"/>
    </location>
    <ligand>
        <name>5-phospho-alpha-D-ribose 1-diphosphate</name>
        <dbReference type="ChEBI" id="CHEBI:58017"/>
    </ligand>
</feature>
<dbReference type="Pfam" id="PF02885">
    <property type="entry name" value="Glycos_trans_3N"/>
    <property type="match status" value="1"/>
</dbReference>
<comment type="subunit">
    <text evidence="9">Homodimer.</text>
</comment>
<evidence type="ECO:0000256" key="4">
    <source>
        <dbReference type="ARBA" id="ARBA00022679"/>
    </source>
</evidence>
<evidence type="ECO:0000259" key="11">
    <source>
        <dbReference type="Pfam" id="PF02885"/>
    </source>
</evidence>
<comment type="catalytic activity">
    <reaction evidence="7 9">
        <text>N-(5-phospho-beta-D-ribosyl)anthranilate + diphosphate = 5-phospho-alpha-D-ribose 1-diphosphate + anthranilate</text>
        <dbReference type="Rhea" id="RHEA:11768"/>
        <dbReference type="ChEBI" id="CHEBI:16567"/>
        <dbReference type="ChEBI" id="CHEBI:18277"/>
        <dbReference type="ChEBI" id="CHEBI:33019"/>
        <dbReference type="ChEBI" id="CHEBI:58017"/>
        <dbReference type="EC" id="2.4.2.18"/>
    </reaction>
</comment>
<dbReference type="InterPro" id="IPR017459">
    <property type="entry name" value="Glycosyl_Trfase_fam3_N_dom"/>
</dbReference>
<keyword evidence="9" id="KW-0460">Magnesium</keyword>
<comment type="function">
    <text evidence="9">Catalyzes the transfer of the phosphoribosyl group of 5-phosphorylribose-1-pyrophosphate (PRPP) to anthranilate to yield N-(5'-phosphoribosyl)-anthranilate (PRA).</text>
</comment>
<dbReference type="GO" id="GO:0000287">
    <property type="term" value="F:magnesium ion binding"/>
    <property type="evidence" value="ECO:0007669"/>
    <property type="project" value="UniProtKB-UniRule"/>
</dbReference>
<dbReference type="HAMAP" id="MF_00211">
    <property type="entry name" value="TrpD"/>
    <property type="match status" value="1"/>
</dbReference>
<evidence type="ECO:0000256" key="7">
    <source>
        <dbReference type="ARBA" id="ARBA00052328"/>
    </source>
</evidence>
<organism evidence="12 13">
    <name type="scientific">Segniliparus rotundus (strain ATCC BAA-972 / CDC 1076 / CIP 108378 / DSM 44985 / JCM 13578)</name>
    <dbReference type="NCBI Taxonomy" id="640132"/>
    <lineage>
        <taxon>Bacteria</taxon>
        <taxon>Bacillati</taxon>
        <taxon>Actinomycetota</taxon>
        <taxon>Actinomycetes</taxon>
        <taxon>Mycobacteriales</taxon>
        <taxon>Segniliparaceae</taxon>
        <taxon>Segniliparus</taxon>
    </lineage>
</organism>
<name>D6ZF12_SEGRD</name>
<dbReference type="PANTHER" id="PTHR43285:SF2">
    <property type="entry name" value="ANTHRANILATE PHOSPHORIBOSYLTRANSFERASE"/>
    <property type="match status" value="1"/>
</dbReference>
<protein>
    <recommendedName>
        <fullName evidence="9">Anthranilate phosphoribosyltransferase</fullName>
        <ecNumber evidence="9">2.4.2.18</ecNumber>
    </recommendedName>
</protein>
<dbReference type="InterPro" id="IPR035902">
    <property type="entry name" value="Nuc_phospho_transferase"/>
</dbReference>
<feature type="binding site" evidence="9">
    <location>
        <position position="100"/>
    </location>
    <ligand>
        <name>Mg(2+)</name>
        <dbReference type="ChEBI" id="CHEBI:18420"/>
        <label>1</label>
    </ligand>
</feature>
<dbReference type="InterPro" id="IPR000312">
    <property type="entry name" value="Glycosyl_Trfase_fam3"/>
</dbReference>
<dbReference type="eggNOG" id="COG0547">
    <property type="taxonomic scope" value="Bacteria"/>
</dbReference>
<dbReference type="InterPro" id="IPR036320">
    <property type="entry name" value="Glycosyl_Trfase_fam3_N_dom_sf"/>
</dbReference>
<comment type="cofactor">
    <cofactor evidence="9">
        <name>Mg(2+)</name>
        <dbReference type="ChEBI" id="CHEBI:18420"/>
    </cofactor>
    <text evidence="9">Binds 2 magnesium ions per monomer.</text>
</comment>
<feature type="binding site" evidence="9">
    <location>
        <position position="233"/>
    </location>
    <ligand>
        <name>Mg(2+)</name>
        <dbReference type="ChEBI" id="CHEBI:18420"/>
        <label>2</label>
    </ligand>
</feature>
<keyword evidence="3 9" id="KW-0328">Glycosyltransferase</keyword>
<evidence type="ECO:0000256" key="2">
    <source>
        <dbReference type="ARBA" id="ARBA00022605"/>
    </source>
</evidence>
<dbReference type="Gene3D" id="3.40.1030.10">
    <property type="entry name" value="Nucleoside phosphorylase/phosphoribosyltransferase catalytic domain"/>
    <property type="match status" value="1"/>
</dbReference>
<dbReference type="Proteomes" id="UP000002247">
    <property type="component" value="Chromosome"/>
</dbReference>
<feature type="domain" description="Glycosyl transferase family 3" evidence="10">
    <location>
        <begin position="82"/>
        <end position="344"/>
    </location>
</feature>
<dbReference type="Pfam" id="PF00591">
    <property type="entry name" value="Glycos_transf_3"/>
    <property type="match status" value="1"/>
</dbReference>
<dbReference type="Gene3D" id="1.20.970.10">
    <property type="entry name" value="Transferase, Pyrimidine Nucleoside Phosphorylase, Chain C"/>
    <property type="match status" value="1"/>
</dbReference>
<comment type="similarity">
    <text evidence="8">In the C-terminal section; belongs to the anthranilate phosphoribosyltransferase family.</text>
</comment>
<evidence type="ECO:0000256" key="8">
    <source>
        <dbReference type="ARBA" id="ARBA00061188"/>
    </source>
</evidence>
<dbReference type="OrthoDB" id="9806430at2"/>
<evidence type="ECO:0000256" key="1">
    <source>
        <dbReference type="ARBA" id="ARBA00004907"/>
    </source>
</evidence>
<dbReference type="STRING" id="640132.Srot_1063"/>
<feature type="binding site" evidence="9">
    <location>
        <begin position="116"/>
        <end position="124"/>
    </location>
    <ligand>
        <name>5-phospho-alpha-D-ribose 1-diphosphate</name>
        <dbReference type="ChEBI" id="CHEBI:58017"/>
    </ligand>
</feature>
<dbReference type="AlphaFoldDB" id="D6ZF12"/>
<dbReference type="HOGENOM" id="CLU_034315_4_1_11"/>
<feature type="binding site" evidence="9">
    <location>
        <position position="128"/>
    </location>
    <ligand>
        <name>5-phospho-alpha-D-ribose 1-diphosphate</name>
        <dbReference type="ChEBI" id="CHEBI:58017"/>
    </ligand>
</feature>
<gene>
    <name evidence="9" type="primary">trpD</name>
    <name evidence="12" type="ordered locus">Srot_1063</name>
</gene>
<dbReference type="SUPFAM" id="SSF52418">
    <property type="entry name" value="Nucleoside phosphorylase/phosphoribosyltransferase catalytic domain"/>
    <property type="match status" value="1"/>
</dbReference>
<keyword evidence="2 9" id="KW-0028">Amino-acid biosynthesis</keyword>
<dbReference type="FunFam" id="3.40.1030.10:FF:000002">
    <property type="entry name" value="Anthranilate phosphoribosyltransferase"/>
    <property type="match status" value="1"/>
</dbReference>
<evidence type="ECO:0000256" key="3">
    <source>
        <dbReference type="ARBA" id="ARBA00022676"/>
    </source>
</evidence>
<evidence type="ECO:0000313" key="13">
    <source>
        <dbReference type="Proteomes" id="UP000002247"/>
    </source>
</evidence>
<feature type="binding site" evidence="9">
    <location>
        <position position="233"/>
    </location>
    <ligand>
        <name>Mg(2+)</name>
        <dbReference type="ChEBI" id="CHEBI:18420"/>
        <label>1</label>
    </ligand>
</feature>
<feature type="binding site" evidence="9">
    <location>
        <position position="174"/>
    </location>
    <ligand>
        <name>anthranilate</name>
        <dbReference type="ChEBI" id="CHEBI:16567"/>
        <label>2</label>
    </ligand>
</feature>
<evidence type="ECO:0000313" key="12">
    <source>
        <dbReference type="EMBL" id="ADG97536.1"/>
    </source>
</evidence>
<keyword evidence="4 9" id="KW-0808">Transferase</keyword>
<evidence type="ECO:0000259" key="10">
    <source>
        <dbReference type="Pfam" id="PF00591"/>
    </source>
</evidence>
<dbReference type="UniPathway" id="UPA00035">
    <property type="reaction ID" value="UER00041"/>
</dbReference>
<keyword evidence="5 9" id="KW-0822">Tryptophan biosynthesis</keyword>
<sequence length="358" mass="37440">MPPDDQSAPSWPALLRELFAGNELSAERAQWAMGEIMSGAVAPTQIAAFATALTMKGPSADELEGLAEAMRERSVPLAVQHPCVDIVGTGGDGLDTANISTLAALVTAACGVPVVKHGSRAASSASGSADALEKLGVRVDLGPEDLARCVAQTGIGFCFAQRYHPSMRELAPVRRELRVPTVFNVLGPLANPARPRFGLIGCSWSSLAEAMAEVFARRGDRVAVVRGADGLDELTTTGGNDVWFADGGRVVRLSLDAADFGVPRAQIGQLRGGRNVTEAASLVTAVLGLGERQHTGEWDVDAIRDVVRWNAAVAVAVARGRRLDRAGVGVSLQEASEALANGAAGELLRRWVSFSSSL</sequence>
<comment type="similarity">
    <text evidence="9">Belongs to the anthranilate phosphoribosyltransferase family.</text>
</comment>
<comment type="caution">
    <text evidence="9">Lacks conserved residue(s) required for the propagation of feature annotation.</text>
</comment>
<feature type="binding site" evidence="9">
    <location>
        <begin position="98"/>
        <end position="101"/>
    </location>
    <ligand>
        <name>5-phospho-alpha-D-ribose 1-diphosphate</name>
        <dbReference type="ChEBI" id="CHEBI:58017"/>
    </ligand>
</feature>
<evidence type="ECO:0000256" key="9">
    <source>
        <dbReference type="HAMAP-Rule" id="MF_00211"/>
    </source>
</evidence>
<feature type="binding site" evidence="9">
    <location>
        <position position="88"/>
    </location>
    <ligand>
        <name>5-phospho-alpha-D-ribose 1-diphosphate</name>
        <dbReference type="ChEBI" id="CHEBI:58017"/>
    </ligand>
</feature>
<dbReference type="SUPFAM" id="SSF47648">
    <property type="entry name" value="Nucleoside phosphorylase/phosphoribosyltransferase N-terminal domain"/>
    <property type="match status" value="1"/>
</dbReference>
<keyword evidence="13" id="KW-1185">Reference proteome</keyword>
<dbReference type="InterPro" id="IPR005940">
    <property type="entry name" value="Anthranilate_Pribosyl_Tfrase"/>
</dbReference>
<dbReference type="GO" id="GO:0004048">
    <property type="term" value="F:anthranilate phosphoribosyltransferase activity"/>
    <property type="evidence" value="ECO:0007669"/>
    <property type="project" value="UniProtKB-UniRule"/>
</dbReference>
<dbReference type="NCBIfam" id="TIGR01245">
    <property type="entry name" value="trpD"/>
    <property type="match status" value="1"/>
</dbReference>